<gene>
    <name evidence="2" type="ORF">NCTC13533_04018</name>
</gene>
<sequence length="170" mass="20571">MNTKDRYKFEDNGSEISFMPDYNFLRTLRWWLGAGSLAIPVLYYFRNILSENAFTIASVIWIIYMVYFLWDLIFKVPVKYIFDKREKIIYRKLFFTKNIMNFDEMTYFINDESGGYYYVIGKKRNQFVKNYRISSYFSGSKSSRIKEDEFLENILYPVLDVLDIPINRPQ</sequence>
<dbReference type="STRING" id="297244.SAMN05421639_102784"/>
<name>A0A376EDH5_CHRCU</name>
<evidence type="ECO:0000313" key="2">
    <source>
        <dbReference type="EMBL" id="STD06537.1"/>
    </source>
</evidence>
<evidence type="ECO:0000313" key="3">
    <source>
        <dbReference type="Proteomes" id="UP000255224"/>
    </source>
</evidence>
<dbReference type="AlphaFoldDB" id="A0A376EDH5"/>
<dbReference type="EMBL" id="UFVQ01000003">
    <property type="protein sequence ID" value="STD06537.1"/>
    <property type="molecule type" value="Genomic_DNA"/>
</dbReference>
<keyword evidence="1" id="KW-0812">Transmembrane</keyword>
<accession>A0A376EDH5</accession>
<keyword evidence="1" id="KW-0472">Membrane</keyword>
<evidence type="ECO:0000256" key="1">
    <source>
        <dbReference type="SAM" id="Phobius"/>
    </source>
</evidence>
<keyword evidence="1" id="KW-1133">Transmembrane helix</keyword>
<proteinExistence type="predicted"/>
<reference evidence="2 3" key="1">
    <citation type="submission" date="2018-06" db="EMBL/GenBank/DDBJ databases">
        <authorList>
            <consortium name="Pathogen Informatics"/>
            <person name="Doyle S."/>
        </authorList>
    </citation>
    <scope>NUCLEOTIDE SEQUENCE [LARGE SCALE GENOMIC DNA]</scope>
    <source>
        <strain evidence="2 3">NCTC13533</strain>
    </source>
</reference>
<feature type="transmembrane region" description="Helical" evidence="1">
    <location>
        <begin position="28"/>
        <end position="45"/>
    </location>
</feature>
<protein>
    <submittedName>
        <fullName evidence="2">Uncharacterized protein</fullName>
    </submittedName>
</protein>
<organism evidence="2 3">
    <name type="scientific">Chryseobacterium carnipullorum</name>
    <dbReference type="NCBI Taxonomy" id="1124835"/>
    <lineage>
        <taxon>Bacteria</taxon>
        <taxon>Pseudomonadati</taxon>
        <taxon>Bacteroidota</taxon>
        <taxon>Flavobacteriia</taxon>
        <taxon>Flavobacteriales</taxon>
        <taxon>Weeksellaceae</taxon>
        <taxon>Chryseobacterium group</taxon>
        <taxon>Chryseobacterium</taxon>
    </lineage>
</organism>
<dbReference type="RefSeq" id="WP_228426474.1">
    <property type="nucleotide sequence ID" value="NZ_CP033920.1"/>
</dbReference>
<dbReference type="Proteomes" id="UP000255224">
    <property type="component" value="Unassembled WGS sequence"/>
</dbReference>